<sequence>MPTTKKGTSCCSTANLLHKPVWRFATLFGMRRLGRLAKRIYPKEYGGTLTHFETDQPVIALTIDDGLSRGGPETSMANDVLELLAKYDNAHATFFVCSDYVTNQEDSVIEKLLDEGHEVGNHMISDRLFYYNKLDKPEFQTQMRQANAVLDDLEEKHGKQNAKKTKKTRWFRAPQGLMSANMKQAMEEEGNMEHVLGDCYCDDWSFAQEADPLFAAELDGDADPKLQKYREKAMKQVSNLMLSQVKAGSIAIIHMPEKGFREGNLMALEFFLQGIQKRGLRCCNLTEMQQMSQLDEEEETKDNTSKDSGNNDTINEESTLSS</sequence>
<accession>A0A9N8H9I5</accession>
<evidence type="ECO:0000259" key="3">
    <source>
        <dbReference type="PROSITE" id="PS51677"/>
    </source>
</evidence>
<evidence type="ECO:0000256" key="2">
    <source>
        <dbReference type="SAM" id="MobiDB-lite"/>
    </source>
</evidence>
<evidence type="ECO:0000256" key="1">
    <source>
        <dbReference type="SAM" id="Coils"/>
    </source>
</evidence>
<dbReference type="PROSITE" id="PS51677">
    <property type="entry name" value="NODB"/>
    <property type="match status" value="1"/>
</dbReference>
<feature type="domain" description="NodB homology" evidence="3">
    <location>
        <begin position="57"/>
        <end position="283"/>
    </location>
</feature>
<dbReference type="SUPFAM" id="SSF88713">
    <property type="entry name" value="Glycoside hydrolase/deacetylase"/>
    <property type="match status" value="1"/>
</dbReference>
<reference evidence="4" key="1">
    <citation type="submission" date="2020-06" db="EMBL/GenBank/DDBJ databases">
        <authorList>
            <consortium name="Plant Systems Biology data submission"/>
        </authorList>
    </citation>
    <scope>NUCLEOTIDE SEQUENCE</scope>
    <source>
        <strain evidence="4">D6</strain>
    </source>
</reference>
<dbReference type="PANTHER" id="PTHR10587">
    <property type="entry name" value="GLYCOSYL TRANSFERASE-RELATED"/>
    <property type="match status" value="1"/>
</dbReference>
<evidence type="ECO:0000313" key="4">
    <source>
        <dbReference type="EMBL" id="CAB9506738.1"/>
    </source>
</evidence>
<organism evidence="4 5">
    <name type="scientific">Seminavis robusta</name>
    <dbReference type="NCBI Taxonomy" id="568900"/>
    <lineage>
        <taxon>Eukaryota</taxon>
        <taxon>Sar</taxon>
        <taxon>Stramenopiles</taxon>
        <taxon>Ochrophyta</taxon>
        <taxon>Bacillariophyta</taxon>
        <taxon>Bacillariophyceae</taxon>
        <taxon>Bacillariophycidae</taxon>
        <taxon>Naviculales</taxon>
        <taxon>Naviculaceae</taxon>
        <taxon>Seminavis</taxon>
    </lineage>
</organism>
<keyword evidence="1" id="KW-0175">Coiled coil</keyword>
<dbReference type="Proteomes" id="UP001153069">
    <property type="component" value="Unassembled WGS sequence"/>
</dbReference>
<dbReference type="InterPro" id="IPR002509">
    <property type="entry name" value="NODB_dom"/>
</dbReference>
<dbReference type="Pfam" id="PF01522">
    <property type="entry name" value="Polysacc_deac_1"/>
    <property type="match status" value="1"/>
</dbReference>
<keyword evidence="5" id="KW-1185">Reference proteome</keyword>
<dbReference type="GO" id="GO:0004099">
    <property type="term" value="F:chitin deacetylase activity"/>
    <property type="evidence" value="ECO:0007669"/>
    <property type="project" value="UniProtKB-ARBA"/>
</dbReference>
<dbReference type="AlphaFoldDB" id="A0A9N8H9I5"/>
<protein>
    <submittedName>
        <fullName evidence="4">Peptidoglycan-N</fullName>
    </submittedName>
</protein>
<gene>
    <name evidence="4" type="ORF">SEMRO_277_G106240.1</name>
</gene>
<dbReference type="Gene3D" id="3.20.20.370">
    <property type="entry name" value="Glycoside hydrolase/deacetylase"/>
    <property type="match status" value="1"/>
</dbReference>
<comment type="caution">
    <text evidence="4">The sequence shown here is derived from an EMBL/GenBank/DDBJ whole genome shotgun (WGS) entry which is preliminary data.</text>
</comment>
<proteinExistence type="predicted"/>
<name>A0A9N8H9I5_9STRA</name>
<feature type="coiled-coil region" evidence="1">
    <location>
        <begin position="136"/>
        <end position="163"/>
    </location>
</feature>
<dbReference type="OrthoDB" id="407355at2759"/>
<dbReference type="EMBL" id="CAICTM010000276">
    <property type="protein sequence ID" value="CAB9506738.1"/>
    <property type="molecule type" value="Genomic_DNA"/>
</dbReference>
<feature type="region of interest" description="Disordered" evidence="2">
    <location>
        <begin position="292"/>
        <end position="322"/>
    </location>
</feature>
<dbReference type="GO" id="GO:0005975">
    <property type="term" value="P:carbohydrate metabolic process"/>
    <property type="evidence" value="ECO:0007669"/>
    <property type="project" value="InterPro"/>
</dbReference>
<evidence type="ECO:0000313" key="5">
    <source>
        <dbReference type="Proteomes" id="UP001153069"/>
    </source>
</evidence>
<dbReference type="InterPro" id="IPR050248">
    <property type="entry name" value="Polysacc_deacetylase_ArnD"/>
</dbReference>
<dbReference type="InterPro" id="IPR011330">
    <property type="entry name" value="Glyco_hydro/deAcase_b/a-brl"/>
</dbReference>
<feature type="compositionally biased region" description="Polar residues" evidence="2">
    <location>
        <begin position="306"/>
        <end position="322"/>
    </location>
</feature>